<evidence type="ECO:0000256" key="2">
    <source>
        <dbReference type="ARBA" id="ARBA00011900"/>
    </source>
</evidence>
<sequence>MDLLFKKIMARPFLKWAGGKTQLIPEIEKRLPNELKNGESIKYIEPFVGSGALLFYLLSNYNIREAYIIDTNEELINLYNIIKNNVDELIYLLSKLEDEYNKKNSDEKQNLYYEKRREFNELKGNKVKKAALFIFLNRTCYNGLYRVNSKGEFNVPFGRYKKPKICDEKNLKNVSYALQKVHILSGDFEISKNFVDKNTFIYFDPPYRPLSSTSNFTSYSKNIFNDKSQIRLKNFFEYVTKLGAKALLSNSDPKNMDPKDEFFDKLYHEYIIERVYAKRLINSNSKKRGKITELLIRNYEV</sequence>
<reference evidence="8 9" key="1">
    <citation type="submission" date="2021-02" db="EMBL/GenBank/DDBJ databases">
        <title>Characterization of Marinitoga sp. nov. str. BP5-C20A.</title>
        <authorList>
            <person name="Erauso G."/>
            <person name="Postec A."/>
        </authorList>
    </citation>
    <scope>NUCLEOTIDE SEQUENCE [LARGE SCALE GENOMIC DNA]</scope>
    <source>
        <strain evidence="8 9">BP5-C20A</strain>
    </source>
</reference>
<dbReference type="GO" id="GO:0032259">
    <property type="term" value="P:methylation"/>
    <property type="evidence" value="ECO:0007669"/>
    <property type="project" value="UniProtKB-KW"/>
</dbReference>
<organism evidence="8 9">
    <name type="scientific">Marinitoga aeolica</name>
    <dbReference type="NCBI Taxonomy" id="2809031"/>
    <lineage>
        <taxon>Bacteria</taxon>
        <taxon>Thermotogati</taxon>
        <taxon>Thermotogota</taxon>
        <taxon>Thermotogae</taxon>
        <taxon>Petrotogales</taxon>
        <taxon>Petrotogaceae</taxon>
        <taxon>Marinitoga</taxon>
    </lineage>
</organism>
<protein>
    <recommendedName>
        <fullName evidence="2 7">Site-specific DNA-methyltransferase (adenine-specific)</fullName>
        <ecNumber evidence="2 7">2.1.1.72</ecNumber>
    </recommendedName>
</protein>
<dbReference type="PROSITE" id="PS00092">
    <property type="entry name" value="N6_MTASE"/>
    <property type="match status" value="1"/>
</dbReference>
<dbReference type="InterPro" id="IPR012263">
    <property type="entry name" value="M_m6A_EcoRV"/>
</dbReference>
<dbReference type="PRINTS" id="PR00505">
    <property type="entry name" value="D12N6MTFRASE"/>
</dbReference>
<dbReference type="PANTHER" id="PTHR30481:SF3">
    <property type="entry name" value="DNA ADENINE METHYLASE"/>
    <property type="match status" value="1"/>
</dbReference>
<dbReference type="EC" id="2.1.1.72" evidence="2 7"/>
<dbReference type="EMBL" id="CP069362">
    <property type="protein sequence ID" value="WGS65763.1"/>
    <property type="molecule type" value="Genomic_DNA"/>
</dbReference>
<evidence type="ECO:0000256" key="3">
    <source>
        <dbReference type="ARBA" id="ARBA00022603"/>
    </source>
</evidence>
<dbReference type="NCBIfam" id="TIGR00571">
    <property type="entry name" value="dam"/>
    <property type="match status" value="1"/>
</dbReference>
<comment type="catalytic activity">
    <reaction evidence="6 7">
        <text>a 2'-deoxyadenosine in DNA + S-adenosyl-L-methionine = an N(6)-methyl-2'-deoxyadenosine in DNA + S-adenosyl-L-homocysteine + H(+)</text>
        <dbReference type="Rhea" id="RHEA:15197"/>
        <dbReference type="Rhea" id="RHEA-COMP:12418"/>
        <dbReference type="Rhea" id="RHEA-COMP:12419"/>
        <dbReference type="ChEBI" id="CHEBI:15378"/>
        <dbReference type="ChEBI" id="CHEBI:57856"/>
        <dbReference type="ChEBI" id="CHEBI:59789"/>
        <dbReference type="ChEBI" id="CHEBI:90615"/>
        <dbReference type="ChEBI" id="CHEBI:90616"/>
        <dbReference type="EC" id="2.1.1.72"/>
    </reaction>
</comment>
<dbReference type="SUPFAM" id="SSF53335">
    <property type="entry name" value="S-adenosyl-L-methionine-dependent methyltransferases"/>
    <property type="match status" value="1"/>
</dbReference>
<evidence type="ECO:0000256" key="5">
    <source>
        <dbReference type="ARBA" id="ARBA00022691"/>
    </source>
</evidence>
<keyword evidence="3 7" id="KW-0489">Methyltransferase</keyword>
<dbReference type="Proteomes" id="UP001232493">
    <property type="component" value="Chromosome"/>
</dbReference>
<dbReference type="InterPro" id="IPR012327">
    <property type="entry name" value="MeTrfase_D12"/>
</dbReference>
<evidence type="ECO:0000256" key="7">
    <source>
        <dbReference type="RuleBase" id="RU361257"/>
    </source>
</evidence>
<dbReference type="Gene3D" id="3.40.50.150">
    <property type="entry name" value="Vaccinia Virus protein VP39"/>
    <property type="match status" value="1"/>
</dbReference>
<proteinExistence type="inferred from homology"/>
<dbReference type="RefSeq" id="WP_281000499.1">
    <property type="nucleotide sequence ID" value="NZ_CP069362.1"/>
</dbReference>
<dbReference type="InterPro" id="IPR002052">
    <property type="entry name" value="DNA_methylase_N6_adenine_CS"/>
</dbReference>
<evidence type="ECO:0000313" key="8">
    <source>
        <dbReference type="EMBL" id="WGS65763.1"/>
    </source>
</evidence>
<evidence type="ECO:0000256" key="4">
    <source>
        <dbReference type="ARBA" id="ARBA00022679"/>
    </source>
</evidence>
<evidence type="ECO:0000313" key="9">
    <source>
        <dbReference type="Proteomes" id="UP001232493"/>
    </source>
</evidence>
<comment type="similarity">
    <text evidence="1 7">Belongs to the N(4)/N(6)-methyltransferase family.</text>
</comment>
<dbReference type="PIRSF" id="PIRSF000398">
    <property type="entry name" value="M_m6A_EcoRV"/>
    <property type="match status" value="1"/>
</dbReference>
<keyword evidence="9" id="KW-1185">Reference proteome</keyword>
<dbReference type="GO" id="GO:0008168">
    <property type="term" value="F:methyltransferase activity"/>
    <property type="evidence" value="ECO:0007669"/>
    <property type="project" value="UniProtKB-KW"/>
</dbReference>
<evidence type="ECO:0000256" key="1">
    <source>
        <dbReference type="ARBA" id="ARBA00006594"/>
    </source>
</evidence>
<dbReference type="InterPro" id="IPR029063">
    <property type="entry name" value="SAM-dependent_MTases_sf"/>
</dbReference>
<gene>
    <name evidence="8" type="ORF">JRV97_04210</name>
</gene>
<keyword evidence="5 7" id="KW-0949">S-adenosyl-L-methionine</keyword>
<dbReference type="PANTHER" id="PTHR30481">
    <property type="entry name" value="DNA ADENINE METHYLASE"/>
    <property type="match status" value="1"/>
</dbReference>
<keyword evidence="4 7" id="KW-0808">Transferase</keyword>
<dbReference type="InterPro" id="IPR023095">
    <property type="entry name" value="Ade_MeTrfase_dom_2"/>
</dbReference>
<name>A0ABY8PSZ3_9BACT</name>
<dbReference type="Gene3D" id="1.10.1020.10">
    <property type="entry name" value="Adenine-specific Methyltransferase, Domain 2"/>
    <property type="match status" value="1"/>
</dbReference>
<evidence type="ECO:0000256" key="6">
    <source>
        <dbReference type="ARBA" id="ARBA00047942"/>
    </source>
</evidence>
<dbReference type="Pfam" id="PF02086">
    <property type="entry name" value="MethyltransfD12"/>
    <property type="match status" value="1"/>
</dbReference>
<accession>A0ABY8PSZ3</accession>